<organism evidence="1 2">
    <name type="scientific">Coemansia guatemalensis</name>
    <dbReference type="NCBI Taxonomy" id="2761395"/>
    <lineage>
        <taxon>Eukaryota</taxon>
        <taxon>Fungi</taxon>
        <taxon>Fungi incertae sedis</taxon>
        <taxon>Zoopagomycota</taxon>
        <taxon>Kickxellomycotina</taxon>
        <taxon>Kickxellomycetes</taxon>
        <taxon>Kickxellales</taxon>
        <taxon>Kickxellaceae</taxon>
        <taxon>Coemansia</taxon>
    </lineage>
</organism>
<comment type="caution">
    <text evidence="1">The sequence shown here is derived from an EMBL/GenBank/DDBJ whole genome shotgun (WGS) entry which is preliminary data.</text>
</comment>
<sequence length="194" mass="21977">MIDFMDNWSSTDKVPQMQLMQAMSAIAHALSHISKETIANCWHHCGLVGEEPEGIRTIDPGISDAIQSLEQEFRRIPNCDNPEHEAGLMLDDAEEDAAYEILDDDQFLNSIIPDNTDDCLSDKEDVEEVDRDLSTDVSLRQVEDALALLTTFSAKCKVVGEEFAQTNEKLLMLFLREQAAQKKQSTLDNWFQKR</sequence>
<proteinExistence type="predicted"/>
<dbReference type="EMBL" id="JANBUO010000007">
    <property type="protein sequence ID" value="KAJ2809226.1"/>
    <property type="molecule type" value="Genomic_DNA"/>
</dbReference>
<keyword evidence="2" id="KW-1185">Reference proteome</keyword>
<evidence type="ECO:0000313" key="1">
    <source>
        <dbReference type="EMBL" id="KAJ2809226.1"/>
    </source>
</evidence>
<evidence type="ECO:0008006" key="3">
    <source>
        <dbReference type="Google" id="ProtNLM"/>
    </source>
</evidence>
<gene>
    <name evidence="1" type="ORF">H4R20_000290</name>
</gene>
<evidence type="ECO:0000313" key="2">
    <source>
        <dbReference type="Proteomes" id="UP001140094"/>
    </source>
</evidence>
<accession>A0A9W8I6J0</accession>
<dbReference type="Proteomes" id="UP001140094">
    <property type="component" value="Unassembled WGS sequence"/>
</dbReference>
<dbReference type="AlphaFoldDB" id="A0A9W8I6J0"/>
<name>A0A9W8I6J0_9FUNG</name>
<protein>
    <recommendedName>
        <fullName evidence="3">DDE-1 domain-containing protein</fullName>
    </recommendedName>
</protein>
<reference evidence="1" key="1">
    <citation type="submission" date="2022-07" db="EMBL/GenBank/DDBJ databases">
        <title>Phylogenomic reconstructions and comparative analyses of Kickxellomycotina fungi.</title>
        <authorList>
            <person name="Reynolds N.K."/>
            <person name="Stajich J.E."/>
            <person name="Barry K."/>
            <person name="Grigoriev I.V."/>
            <person name="Crous P."/>
            <person name="Smith M.E."/>
        </authorList>
    </citation>
    <scope>NUCLEOTIDE SEQUENCE</scope>
    <source>
        <strain evidence="1">NRRL 1565</strain>
    </source>
</reference>